<organism evidence="2 3">
    <name type="scientific">Massilia aurea</name>
    <dbReference type="NCBI Taxonomy" id="373040"/>
    <lineage>
        <taxon>Bacteria</taxon>
        <taxon>Pseudomonadati</taxon>
        <taxon>Pseudomonadota</taxon>
        <taxon>Betaproteobacteria</taxon>
        <taxon>Burkholderiales</taxon>
        <taxon>Oxalobacteraceae</taxon>
        <taxon>Telluria group</taxon>
        <taxon>Massilia</taxon>
    </lineage>
</organism>
<dbReference type="Gene3D" id="3.30.1460.30">
    <property type="entry name" value="YgaC/TfoX-N like chaperone"/>
    <property type="match status" value="1"/>
</dbReference>
<keyword evidence="3" id="KW-1185">Reference proteome</keyword>
<reference evidence="2 3" key="1">
    <citation type="submission" date="2020-08" db="EMBL/GenBank/DDBJ databases">
        <title>The Agave Microbiome: Exploring the role of microbial communities in plant adaptations to desert environments.</title>
        <authorList>
            <person name="Partida-Martinez L.P."/>
        </authorList>
    </citation>
    <scope>NUCLEOTIDE SEQUENCE [LARGE SCALE GENOMIC DNA]</scope>
    <source>
        <strain evidence="2 3">AT3.2</strain>
    </source>
</reference>
<feature type="domain" description="TfoX N-terminal" evidence="1">
    <location>
        <begin position="13"/>
        <end position="97"/>
    </location>
</feature>
<dbReference type="Pfam" id="PF04993">
    <property type="entry name" value="TfoX_N"/>
    <property type="match status" value="1"/>
</dbReference>
<dbReference type="AlphaFoldDB" id="A0A7W9X1H5"/>
<comment type="caution">
    <text evidence="2">The sequence shown here is derived from an EMBL/GenBank/DDBJ whole genome shotgun (WGS) entry which is preliminary data.</text>
</comment>
<dbReference type="InterPro" id="IPR007076">
    <property type="entry name" value="TfoX_N"/>
</dbReference>
<evidence type="ECO:0000313" key="2">
    <source>
        <dbReference type="EMBL" id="MBB6134733.1"/>
    </source>
</evidence>
<evidence type="ECO:0000313" key="3">
    <source>
        <dbReference type="Proteomes" id="UP000540787"/>
    </source>
</evidence>
<dbReference type="Proteomes" id="UP000540787">
    <property type="component" value="Unassembled WGS sequence"/>
</dbReference>
<dbReference type="SUPFAM" id="SSF159894">
    <property type="entry name" value="YgaC/TfoX-N like"/>
    <property type="match status" value="1"/>
</dbReference>
<name>A0A7W9X1H5_9BURK</name>
<gene>
    <name evidence="2" type="ORF">HD842_002891</name>
</gene>
<dbReference type="EMBL" id="JACHBX010000003">
    <property type="protein sequence ID" value="MBB6134733.1"/>
    <property type="molecule type" value="Genomic_DNA"/>
</dbReference>
<proteinExistence type="predicted"/>
<dbReference type="RefSeq" id="WP_183555410.1">
    <property type="nucleotide sequence ID" value="NZ_JACHBX010000003.1"/>
</dbReference>
<evidence type="ECO:0000259" key="1">
    <source>
        <dbReference type="Pfam" id="PF04993"/>
    </source>
</evidence>
<accession>A0A7W9X1H5</accession>
<sequence length="109" mass="11917">MGSQQSTVDFVLDQMSAAGAVSAKKMFGEYGVYLDEKMVALVCDDVLFVKPTEGGRSHIGTPVEAPPYPGAKPCFQIDGDLCEDREWLSQLVRITAQELPLPKKKKKAL</sequence>
<protein>
    <submittedName>
        <fullName evidence="2">TfoX/Sxy family transcriptional regulator of competence genes</fullName>
    </submittedName>
</protein>